<feature type="transmembrane region" description="Helical" evidence="1">
    <location>
        <begin position="20"/>
        <end position="43"/>
    </location>
</feature>
<evidence type="ECO:0000313" key="3">
    <source>
        <dbReference type="Proteomes" id="UP000507470"/>
    </source>
</evidence>
<dbReference type="AlphaFoldDB" id="A0A6J8DXT9"/>
<proteinExistence type="predicted"/>
<dbReference type="EMBL" id="CACVKT020008057">
    <property type="protein sequence ID" value="CAC5412558.1"/>
    <property type="molecule type" value="Genomic_DNA"/>
</dbReference>
<evidence type="ECO:0000256" key="1">
    <source>
        <dbReference type="SAM" id="Phobius"/>
    </source>
</evidence>
<evidence type="ECO:0000313" key="2">
    <source>
        <dbReference type="EMBL" id="CAC5412558.1"/>
    </source>
</evidence>
<keyword evidence="1" id="KW-0472">Membrane</keyword>
<dbReference type="OrthoDB" id="10419713at2759"/>
<dbReference type="Proteomes" id="UP000507470">
    <property type="component" value="Unassembled WGS sequence"/>
</dbReference>
<keyword evidence="1" id="KW-1133">Transmembrane helix</keyword>
<keyword evidence="3" id="KW-1185">Reference proteome</keyword>
<protein>
    <submittedName>
        <fullName evidence="2">Uncharacterized protein</fullName>
    </submittedName>
</protein>
<keyword evidence="1" id="KW-0812">Transmembrane</keyword>
<organism evidence="2 3">
    <name type="scientific">Mytilus coruscus</name>
    <name type="common">Sea mussel</name>
    <dbReference type="NCBI Taxonomy" id="42192"/>
    <lineage>
        <taxon>Eukaryota</taxon>
        <taxon>Metazoa</taxon>
        <taxon>Spiralia</taxon>
        <taxon>Lophotrochozoa</taxon>
        <taxon>Mollusca</taxon>
        <taxon>Bivalvia</taxon>
        <taxon>Autobranchia</taxon>
        <taxon>Pteriomorphia</taxon>
        <taxon>Mytilida</taxon>
        <taxon>Mytiloidea</taxon>
        <taxon>Mytilidae</taxon>
        <taxon>Mytilinae</taxon>
        <taxon>Mytilus</taxon>
    </lineage>
</organism>
<name>A0A6J8DXT9_MYTCO</name>
<reference evidence="2 3" key="1">
    <citation type="submission" date="2020-06" db="EMBL/GenBank/DDBJ databases">
        <authorList>
            <person name="Li R."/>
            <person name="Bekaert M."/>
        </authorList>
    </citation>
    <scope>NUCLEOTIDE SEQUENCE [LARGE SCALE GENOMIC DNA]</scope>
    <source>
        <strain evidence="3">wild</strain>
    </source>
</reference>
<accession>A0A6J8DXT9</accession>
<sequence length="187" mass="20862">MAKDTLWIILFAFVIDKCFHGAVIDGILGACFILAVSAVLIVCKIRSKRIFQKSDKCDNGGTIQLQCSKSNYQDSNNTSERTSAIPTTNQTYGLDETSTAVYAVVNKLKKPENIKETYIDAAYGEYDHLNDIQNRMIGLQENVYNSHGAYQHEDYQTYDSSNFGNAKCNKGSDIYDKSFSVVVGDYS</sequence>
<gene>
    <name evidence="2" type="ORF">MCOR_45557</name>
</gene>